<dbReference type="RefSeq" id="WP_041501415.1">
    <property type="nucleotide sequence ID" value="NZ_BJDV01000016.1"/>
</dbReference>
<gene>
    <name evidence="1" type="ORF">JP39_07495</name>
</gene>
<proteinExistence type="predicted"/>
<name>A0A0K2LDG8_9LACO</name>
<accession>A0A0K2LDG8</accession>
<keyword evidence="2" id="KW-1185">Reference proteome</keyword>
<evidence type="ECO:0000313" key="1">
    <source>
        <dbReference type="EMBL" id="ALB29223.1"/>
    </source>
</evidence>
<dbReference type="KEGG" id="lhi:JP39_07495"/>
<dbReference type="EMBL" id="CP012559">
    <property type="protein sequence ID" value="ALB29223.1"/>
    <property type="molecule type" value="Genomic_DNA"/>
</dbReference>
<dbReference type="OrthoDB" id="2308985at2"/>
<sequence length="93" mass="10462">MALNINLVNGRSIHITDETYIIAWKYQSSMMASNADHYYLDCIFKGGFEDGKITEEDEENKLEGLISAADWLTIGKDNKNSLKTTAVLSITRD</sequence>
<dbReference type="Proteomes" id="UP000061546">
    <property type="component" value="Chromosome"/>
</dbReference>
<dbReference type="AlphaFoldDB" id="A0A0K2LDG8"/>
<reference evidence="1 2" key="1">
    <citation type="submission" date="2015-08" db="EMBL/GenBank/DDBJ databases">
        <title>Genomic sequence of Lactobacillus heilongjiangensis DSM 28069, isolated from Chinese traditional pickle.</title>
        <authorList>
            <person name="Jiang X."/>
            <person name="Zheng B."/>
            <person name="Cheng H."/>
        </authorList>
    </citation>
    <scope>NUCLEOTIDE SEQUENCE [LARGE SCALE GENOMIC DNA]</scope>
    <source>
        <strain evidence="1 2">DSM 28069</strain>
    </source>
</reference>
<protein>
    <submittedName>
        <fullName evidence="1">Uncharacterized protein</fullName>
    </submittedName>
</protein>
<evidence type="ECO:0000313" key="2">
    <source>
        <dbReference type="Proteomes" id="UP000061546"/>
    </source>
</evidence>
<organism evidence="1 2">
    <name type="scientific">Companilactobacillus heilongjiangensis</name>
    <dbReference type="NCBI Taxonomy" id="1074467"/>
    <lineage>
        <taxon>Bacteria</taxon>
        <taxon>Bacillati</taxon>
        <taxon>Bacillota</taxon>
        <taxon>Bacilli</taxon>
        <taxon>Lactobacillales</taxon>
        <taxon>Lactobacillaceae</taxon>
        <taxon>Companilactobacillus</taxon>
    </lineage>
</organism>